<dbReference type="SUPFAM" id="SSF46785">
    <property type="entry name" value="Winged helix' DNA-binding domain"/>
    <property type="match status" value="1"/>
</dbReference>
<dbReference type="PANTHER" id="PTHR41964">
    <property type="entry name" value="GLOBAL NITROGEN REGULATOR NRPR"/>
    <property type="match status" value="1"/>
</dbReference>
<gene>
    <name evidence="3" type="ORF">U2150_06690</name>
</gene>
<dbReference type="EMBL" id="JAXUHJ010000010">
    <property type="protein sequence ID" value="MEJ8543173.1"/>
    <property type="molecule type" value="Genomic_DNA"/>
</dbReference>
<dbReference type="InterPro" id="IPR002846">
    <property type="entry name" value="NRD"/>
</dbReference>
<dbReference type="InterPro" id="IPR013668">
    <property type="entry name" value="RNase_R_HTH_12"/>
</dbReference>
<dbReference type="Proteomes" id="UP001369247">
    <property type="component" value="Unassembled WGS sequence"/>
</dbReference>
<comment type="caution">
    <text evidence="3">The sequence shown here is derived from an EMBL/GenBank/DDBJ whole genome shotgun (WGS) entry which is preliminary data.</text>
</comment>
<dbReference type="Pfam" id="PF01995">
    <property type="entry name" value="NRD1_2"/>
    <property type="match status" value="2"/>
</dbReference>
<keyword evidence="4" id="KW-1185">Reference proteome</keyword>
<dbReference type="GeneID" id="58977776"/>
<feature type="domain" description="NrpR regulatory" evidence="1">
    <location>
        <begin position="84"/>
        <end position="308"/>
    </location>
</feature>
<dbReference type="Gene3D" id="3.30.70.1360">
    <property type="entry name" value="mj0159-like"/>
    <property type="match status" value="4"/>
</dbReference>
<dbReference type="InterPro" id="IPR036984">
    <property type="entry name" value="NrpR_dom_sf"/>
</dbReference>
<name>A0ABU8TVT7_METWO</name>
<accession>A0ABU8TVT7</accession>
<organism evidence="3 4">
    <name type="scientific">Methanothermobacter wolfeii</name>
    <name type="common">Methanobacterium wolfei</name>
    <dbReference type="NCBI Taxonomy" id="145261"/>
    <lineage>
        <taxon>Archaea</taxon>
        <taxon>Methanobacteriati</taxon>
        <taxon>Methanobacteriota</taxon>
        <taxon>Methanomada group</taxon>
        <taxon>Methanobacteria</taxon>
        <taxon>Methanobacteriales</taxon>
        <taxon>Methanobacteriaceae</taxon>
        <taxon>Methanothermobacter</taxon>
    </lineage>
</organism>
<dbReference type="RefSeq" id="WP_074358291.1">
    <property type="nucleotide sequence ID" value="NZ_JASEII010000002.1"/>
</dbReference>
<dbReference type="PANTHER" id="PTHR41964:SF1">
    <property type="entry name" value="GLOBAL NITROGEN REGULATOR NRPR"/>
    <property type="match status" value="1"/>
</dbReference>
<feature type="domain" description="NrpR regulatory" evidence="1">
    <location>
        <begin position="328"/>
        <end position="552"/>
    </location>
</feature>
<proteinExistence type="predicted"/>
<reference evidence="3 4" key="1">
    <citation type="submission" date="2023-12" db="EMBL/GenBank/DDBJ databases">
        <title>Phenotypic and Genomic Characterization of Methanothermobacter wolfeii Strain BSEL, a CO2-Capturing Archaeon with Minimal Nutrient Requirements.</title>
        <authorList>
            <person name="Ale Enriquez F."/>
            <person name="Ahring B.K."/>
        </authorList>
    </citation>
    <scope>NUCLEOTIDE SEQUENCE [LARGE SCALE GENOMIC DNA]</scope>
    <source>
        <strain evidence="3 4">BSEL-1</strain>
    </source>
</reference>
<sequence length="560" mass="61288">MAEETNQKMMEILRILAEHDDVLGAKIIASELKKKGYNLGERAVRYHMRILDEKGLTERVGYAGRRITEKGLQEINKGLVYDQVNFIFSKFESMIYRTSFNPDTLEGKVVVNTSLISPDSIETLKSIMRNGFCLSPYVRIEENDDKYIIKTICGTTVDGILLKNGIPVIPQFGGIVQFDDHQATAFTDLIAYRKTSMTPLEAFTSKNMTSILDVIREGSGSVPANFRLIPESARDDAIRIFRKLERAGISGLLGVGRGGEDVLGVPVDDGMVGVAIIGGITPLCAIQEAGYDAEIKLAENLIDFRDLSPLVKPEKRLVSSSSTGGIRVRFLLSKAWNLINDVDFNPADGSGKVIANISFLRKDDLDDALEIIGHVLAERPEFSTLPMIRVMDAGKMAGIATVCSLTVDGILIKNGVMSTPRYGGLLETGSREMRFVELTAYSGSSLDPHEIYVSKNMTAVLDAVQGQGRVLASLREVPYLARGHALEVMENLQETGFQILGTGKPGEILYNARVEKYRAGIVNPGGLNPLAAVSEAGIEIEMKAVESLMDLEGFLWADEL</sequence>
<protein>
    <submittedName>
        <fullName evidence="3">DUF128 domain-containing protein</fullName>
    </submittedName>
</protein>
<evidence type="ECO:0000259" key="2">
    <source>
        <dbReference type="Pfam" id="PF08461"/>
    </source>
</evidence>
<evidence type="ECO:0000259" key="1">
    <source>
        <dbReference type="Pfam" id="PF01995"/>
    </source>
</evidence>
<feature type="domain" description="Ribonuclease R winged-helix" evidence="2">
    <location>
        <begin position="10"/>
        <end position="75"/>
    </location>
</feature>
<dbReference type="Pfam" id="PF08461">
    <property type="entry name" value="WHD_RNase_R"/>
    <property type="match status" value="1"/>
</dbReference>
<dbReference type="InterPro" id="IPR038982">
    <property type="entry name" value="NrpR"/>
</dbReference>
<evidence type="ECO:0000313" key="4">
    <source>
        <dbReference type="Proteomes" id="UP001369247"/>
    </source>
</evidence>
<dbReference type="InterPro" id="IPR036390">
    <property type="entry name" value="WH_DNA-bd_sf"/>
</dbReference>
<evidence type="ECO:0000313" key="3">
    <source>
        <dbReference type="EMBL" id="MEJ8543173.1"/>
    </source>
</evidence>